<dbReference type="SUPFAM" id="SSF51120">
    <property type="entry name" value="beta-Roll"/>
    <property type="match status" value="2"/>
</dbReference>
<sequence length="1322" mass="131630">SNTWTLTGTNSGDINSRVFAGFNNLIGNIQTDNFVISGGAITGRIDGGDGNDSLTASAANNTWNITTVDGGEVTNVNTFANIENLMGNSGTDIFVFGNTSDISGTVDGAAGTDTVDFSAEAGRVSVLLGISGYLNIERFIGNDIDSTLSAPAVSNNWQLTGINDGTVAGVSFTNFNNLNGNVTTDTFIFSDGGQITGSVDGGTGLDTVDFSAESGVVSVQLGGSGYSNIETFIGNDSASTLIGDAVSNNWLISGANDGSLGSINFYDFNNILGNSAVDTFTLNGGSISGSLDGGAGADTLIADNQANSWNIAAIDTGSVTGVTGFNAIENLQGNIDTDSFVFADGATMSGVVDGAAGSDSVDHSAQTGAVSIALGGSAYVNIENFVGNDIDSTLVGANSANSWIVTGTNSGSVGTATFSGFTRLLGNAQDDTFAINSGSISGGIDGGAGNDSLNTQTGINIWNITGIDVGNLNGAGGFSDIESLIGNTNVDRFVFANGASYSGRIDGAGGTDIVDHSSQAGALQILLGSSAYTRVETFIGNNIDSTLVGDNTSNNWIITAQNAGDVNGIGFQDFNNLNGNSSVDLFTLSGGAITGQISGGGGNDTLVADDVANAWSVSGADSGTVTGVNGFVDIDNLSGGVQADTFSLTASLSGNLSAGDGDDVINLSGGARVGGLISGNAGTDTLRGSDINNNWAITGNDAGTLNTSSFQEIENLTGGTGIDSFSVSNAAAAALSGRIDAGGGDDMLSIDYSAASSRSLDFDGSTGNDRVIVSGGGSGFANVLTLGTGSPQASLVSSGAGLAQTLVVRNIETLQDGMTADTATINGSSANDALQLDGGTLAGSSPVRATISSSLIYDLANKTDLAISGGAGADTLTLGSDVSLAGDLSIAMEGVQNSAGATLSSNRLSLDQVSSGGASVAPIRTDVAIIDITGSSGDIYLLEANDVLLSASNVMGTLVVESLGGDIGSNGSLTVSGNAQFTVADTGSILLTDAANDFMSTLDFRSTGTLANLSFTNTRGIDIQSLVLSGDLSLTGNGAITQAGPLNVAGNSRIDAGSGGITLTDNANVFTGSVSLNNTGNRAISFYNSVALILAASNLGSGSLSLSADGVTQSGPLVQAANAAAVNIDAGSSAITLDNGGNDFTGTVSLNTTGGSDIVLTDANQLNLGTSATRGGDMTFTATAGNIDLGRLNANDGGTITLTAMAGAINGNYSRITDPNLSAQHLVLNSGTIMGNFNNPIAVNVASGGTSLFVVGEGSANIIGLAGTILPGSSNVNNISATIAAVGQSQMTAIDKLPLFYLRDDDRYRLFGILEGGVRMPE</sequence>
<accession>A0A3B1B656</accession>
<organism evidence="1">
    <name type="scientific">hydrothermal vent metagenome</name>
    <dbReference type="NCBI Taxonomy" id="652676"/>
    <lineage>
        <taxon>unclassified sequences</taxon>
        <taxon>metagenomes</taxon>
        <taxon>ecological metagenomes</taxon>
    </lineage>
</organism>
<dbReference type="Gene3D" id="2.160.20.160">
    <property type="match status" value="1"/>
</dbReference>
<dbReference type="PRINTS" id="PR00313">
    <property type="entry name" value="CABNDNGRPT"/>
</dbReference>
<dbReference type="InterPro" id="IPR011049">
    <property type="entry name" value="Serralysin-like_metalloprot_C"/>
</dbReference>
<dbReference type="InterPro" id="IPR043709">
    <property type="entry name" value="DUF5649"/>
</dbReference>
<feature type="non-terminal residue" evidence="1">
    <location>
        <position position="1"/>
    </location>
</feature>
<reference evidence="1" key="1">
    <citation type="submission" date="2018-06" db="EMBL/GenBank/DDBJ databases">
        <authorList>
            <person name="Zhirakovskaya E."/>
        </authorList>
    </citation>
    <scope>NUCLEOTIDE SEQUENCE</scope>
</reference>
<evidence type="ECO:0000313" key="1">
    <source>
        <dbReference type="EMBL" id="VAX00577.1"/>
    </source>
</evidence>
<name>A0A3B1B656_9ZZZZ</name>
<proteinExistence type="predicted"/>
<dbReference type="EC" id="3.1.3.1" evidence="1"/>
<dbReference type="EMBL" id="UOFU01000206">
    <property type="protein sequence ID" value="VAX00577.1"/>
    <property type="molecule type" value="Genomic_DNA"/>
</dbReference>
<keyword evidence="1" id="KW-0378">Hydrolase</keyword>
<dbReference type="Pfam" id="PF18886">
    <property type="entry name" value="DUF5649"/>
    <property type="match status" value="3"/>
</dbReference>
<dbReference type="GO" id="GO:0004035">
    <property type="term" value="F:alkaline phosphatase activity"/>
    <property type="evidence" value="ECO:0007669"/>
    <property type="project" value="UniProtKB-EC"/>
</dbReference>
<gene>
    <name evidence="1" type="ORF">MNBD_GAMMA20-308</name>
</gene>
<protein>
    <submittedName>
        <fullName evidence="1">Alkaline phosphatase</fullName>
        <ecNumber evidence="1">3.1.3.1</ecNumber>
    </submittedName>
</protein>